<feature type="transmembrane region" description="Helical" evidence="1">
    <location>
        <begin position="36"/>
        <end position="54"/>
    </location>
</feature>
<dbReference type="Proteomes" id="UP000008138">
    <property type="component" value="Chromosome"/>
</dbReference>
<feature type="transmembrane region" description="Helical" evidence="1">
    <location>
        <begin position="104"/>
        <end position="121"/>
    </location>
</feature>
<sequence>MDQLVPIGYGFLAGITVLIGAWSMYLARYRLDQKSLGTLQAMAGGILAYLALETGHEASEYVEGLAKPATLPDFLAAVAVTTAALVATFVVFAKAERLGARAGAAPSSASAFIVALSLGIHNVGEGFAIAASLLAGAVASAALFTVGFAVHNATEGFAIVGPLLGDRAARPSPAYIAGLSLLAGLPAIPGAAVYYTGLGGGLFIATLDTVATASIVYALLHVNLSALPKLGGLTSYRFWASLVAGVALAFATESILLFAMPGSL</sequence>
<evidence type="ECO:0000313" key="3">
    <source>
        <dbReference type="Proteomes" id="UP000008138"/>
    </source>
</evidence>
<dbReference type="GeneID" id="10360554"/>
<dbReference type="KEGG" id="tuz:TUZN_1024"/>
<feature type="transmembrane region" description="Helical" evidence="1">
    <location>
        <begin position="74"/>
        <end position="92"/>
    </location>
</feature>
<dbReference type="OrthoDB" id="11839at2157"/>
<dbReference type="STRING" id="999630.TUZN_1024"/>
<gene>
    <name evidence="2" type="ordered locus">TUZN_1024</name>
</gene>
<organism evidence="2 3">
    <name type="scientific">Thermoproteus uzoniensis (strain 768-20)</name>
    <dbReference type="NCBI Taxonomy" id="999630"/>
    <lineage>
        <taxon>Archaea</taxon>
        <taxon>Thermoproteota</taxon>
        <taxon>Thermoprotei</taxon>
        <taxon>Thermoproteales</taxon>
        <taxon>Thermoproteaceae</taxon>
        <taxon>Thermoproteus</taxon>
    </lineage>
</organism>
<feature type="transmembrane region" description="Helical" evidence="1">
    <location>
        <begin position="6"/>
        <end position="27"/>
    </location>
</feature>
<proteinExistence type="predicted"/>
<dbReference type="AlphaFoldDB" id="F2L6A9"/>
<dbReference type="EMBL" id="CP002590">
    <property type="protein sequence ID" value="AEA12505.1"/>
    <property type="molecule type" value="Genomic_DNA"/>
</dbReference>
<feature type="transmembrane region" description="Helical" evidence="1">
    <location>
        <begin position="174"/>
        <end position="195"/>
    </location>
</feature>
<feature type="transmembrane region" description="Helical" evidence="1">
    <location>
        <begin position="127"/>
        <end position="153"/>
    </location>
</feature>
<dbReference type="HOGENOM" id="CLU_094845_0_0_2"/>
<reference key="2">
    <citation type="submission" date="2011-03" db="EMBL/GenBank/DDBJ databases">
        <title>Complete genome sequence of the thermoacidophilic crenarchaeon Thermoproteus uzoniensis 768-20.</title>
        <authorList>
            <person name="Mardanov A.V."/>
            <person name="Gumerov V.M."/>
            <person name="Beletsky A.V."/>
            <person name="Prokofeva M.I."/>
            <person name="Bonch-Osmolovskaya E.A."/>
            <person name="Ravin N.V."/>
            <person name="Skryabin K.G."/>
        </authorList>
    </citation>
    <scope>NUCLEOTIDE SEQUENCE</scope>
    <source>
        <strain>768-20</strain>
    </source>
</reference>
<protein>
    <submittedName>
        <fullName evidence="2">Zinc transporter, ZIP family</fullName>
    </submittedName>
</protein>
<feature type="transmembrane region" description="Helical" evidence="1">
    <location>
        <begin position="201"/>
        <end position="224"/>
    </location>
</feature>
<dbReference type="RefSeq" id="WP_013679841.1">
    <property type="nucleotide sequence ID" value="NC_015315.1"/>
</dbReference>
<keyword evidence="1" id="KW-0812">Transmembrane</keyword>
<feature type="transmembrane region" description="Helical" evidence="1">
    <location>
        <begin position="236"/>
        <end position="260"/>
    </location>
</feature>
<evidence type="ECO:0000256" key="1">
    <source>
        <dbReference type="SAM" id="Phobius"/>
    </source>
</evidence>
<accession>F2L6A9</accession>
<keyword evidence="1" id="KW-1133">Transmembrane helix</keyword>
<keyword evidence="3" id="KW-1185">Reference proteome</keyword>
<reference evidence="2 3" key="1">
    <citation type="journal article" date="2011" name="J. Bacteriol.">
        <title>Complete genome sequence of the thermoacidophilic crenarchaeon Thermoproteus uzoniensis 768-20.</title>
        <authorList>
            <person name="Mardanov A.V."/>
            <person name="Gumerov V.M."/>
            <person name="Beletsky A.V."/>
            <person name="Prokofeva M.I."/>
            <person name="Bonch-Osmolovskaya E.A."/>
            <person name="Ravin N.V."/>
            <person name="Skryabin K.G."/>
        </authorList>
    </citation>
    <scope>NUCLEOTIDE SEQUENCE [LARGE SCALE GENOMIC DNA]</scope>
    <source>
        <strain evidence="2 3">768-20</strain>
    </source>
</reference>
<keyword evidence="1" id="KW-0472">Membrane</keyword>
<name>F2L6A9_THEU7</name>
<evidence type="ECO:0000313" key="2">
    <source>
        <dbReference type="EMBL" id="AEA12505.1"/>
    </source>
</evidence>
<dbReference type="eggNOG" id="arCOG00576">
    <property type="taxonomic scope" value="Archaea"/>
</dbReference>